<feature type="transmembrane region" description="Helical" evidence="1">
    <location>
        <begin position="131"/>
        <end position="149"/>
    </location>
</feature>
<keyword evidence="4" id="KW-1185">Reference proteome</keyword>
<evidence type="ECO:0000259" key="2">
    <source>
        <dbReference type="SMART" id="SM00014"/>
    </source>
</evidence>
<keyword evidence="1" id="KW-1133">Transmembrane helix</keyword>
<feature type="transmembrane region" description="Helical" evidence="1">
    <location>
        <begin position="12"/>
        <end position="31"/>
    </location>
</feature>
<dbReference type="Proteomes" id="UP000669179">
    <property type="component" value="Unassembled WGS sequence"/>
</dbReference>
<dbReference type="PANTHER" id="PTHR14969">
    <property type="entry name" value="SPHINGOSINE-1-PHOSPHATE PHOSPHOHYDROLASE"/>
    <property type="match status" value="1"/>
</dbReference>
<organism evidence="3 4">
    <name type="scientific">Actinomadura barringtoniae</name>
    <dbReference type="NCBI Taxonomy" id="1427535"/>
    <lineage>
        <taxon>Bacteria</taxon>
        <taxon>Bacillati</taxon>
        <taxon>Actinomycetota</taxon>
        <taxon>Actinomycetes</taxon>
        <taxon>Streptosporangiales</taxon>
        <taxon>Thermomonosporaceae</taxon>
        <taxon>Actinomadura</taxon>
    </lineage>
</organism>
<comment type="caution">
    <text evidence="3">The sequence shown here is derived from an EMBL/GenBank/DDBJ whole genome shotgun (WGS) entry which is preliminary data.</text>
</comment>
<sequence length="203" mass="21047">MRLLPDRAARPVTAVLAAALFAVFTGLVIGTHGRPVLADGWLHHWAMLHRAAGLTAAARLVTLTGTGIATYLLAAAAGACLGRRQRVDAALIGVLILVVGQAVRGLISAAIGRPPPLARDWIDAADGWAFPSSQTTAATIVAILFATAFTRPAARVLVALWAAAVALTGVYLGAHWPTDALGGCLFGITWAFAAVAVTRRFLK</sequence>
<accession>A0A939PN95</accession>
<dbReference type="InterPro" id="IPR036938">
    <property type="entry name" value="PAP2/HPO_sf"/>
</dbReference>
<name>A0A939PN95_9ACTN</name>
<feature type="domain" description="Phosphatidic acid phosphatase type 2/haloperoxidase" evidence="2">
    <location>
        <begin position="91"/>
        <end position="195"/>
    </location>
</feature>
<dbReference type="SUPFAM" id="SSF48317">
    <property type="entry name" value="Acid phosphatase/Vanadium-dependent haloperoxidase"/>
    <property type="match status" value="1"/>
</dbReference>
<evidence type="ECO:0000313" key="3">
    <source>
        <dbReference type="EMBL" id="MBO2453198.1"/>
    </source>
</evidence>
<dbReference type="EMBL" id="JAGEOJ010000019">
    <property type="protein sequence ID" value="MBO2453198.1"/>
    <property type="molecule type" value="Genomic_DNA"/>
</dbReference>
<dbReference type="PANTHER" id="PTHR14969:SF13">
    <property type="entry name" value="AT30094P"/>
    <property type="match status" value="1"/>
</dbReference>
<feature type="transmembrane region" description="Helical" evidence="1">
    <location>
        <begin position="156"/>
        <end position="174"/>
    </location>
</feature>
<protein>
    <submittedName>
        <fullName evidence="3">Phosphatase PAP2 family protein</fullName>
    </submittedName>
</protein>
<dbReference type="RefSeq" id="WP_208261216.1">
    <property type="nucleotide sequence ID" value="NZ_JAGEOJ010000019.1"/>
</dbReference>
<evidence type="ECO:0000313" key="4">
    <source>
        <dbReference type="Proteomes" id="UP000669179"/>
    </source>
</evidence>
<dbReference type="InterPro" id="IPR000326">
    <property type="entry name" value="PAP2/HPO"/>
</dbReference>
<gene>
    <name evidence="3" type="ORF">J4573_39315</name>
</gene>
<feature type="transmembrane region" description="Helical" evidence="1">
    <location>
        <begin position="180"/>
        <end position="202"/>
    </location>
</feature>
<dbReference type="Pfam" id="PF01569">
    <property type="entry name" value="PAP2"/>
    <property type="match status" value="1"/>
</dbReference>
<reference evidence="3" key="1">
    <citation type="submission" date="2021-03" db="EMBL/GenBank/DDBJ databases">
        <authorList>
            <person name="Kanchanasin P."/>
            <person name="Saeng-In P."/>
            <person name="Phongsopitanun W."/>
            <person name="Yuki M."/>
            <person name="Kudo T."/>
            <person name="Ohkuma M."/>
            <person name="Tanasupawat S."/>
        </authorList>
    </citation>
    <scope>NUCLEOTIDE SEQUENCE</scope>
    <source>
        <strain evidence="3">GKU 128</strain>
    </source>
</reference>
<keyword evidence="1" id="KW-0812">Transmembrane</keyword>
<proteinExistence type="predicted"/>
<dbReference type="Gene3D" id="1.20.144.10">
    <property type="entry name" value="Phosphatidic acid phosphatase type 2/haloperoxidase"/>
    <property type="match status" value="1"/>
</dbReference>
<evidence type="ECO:0000256" key="1">
    <source>
        <dbReference type="SAM" id="Phobius"/>
    </source>
</evidence>
<feature type="transmembrane region" description="Helical" evidence="1">
    <location>
        <begin position="89"/>
        <end position="111"/>
    </location>
</feature>
<keyword evidence="1" id="KW-0472">Membrane</keyword>
<dbReference type="SMART" id="SM00014">
    <property type="entry name" value="acidPPc"/>
    <property type="match status" value="1"/>
</dbReference>
<dbReference type="AlphaFoldDB" id="A0A939PN95"/>
<feature type="transmembrane region" description="Helical" evidence="1">
    <location>
        <begin position="51"/>
        <end position="77"/>
    </location>
</feature>